<organism evidence="1 2">
    <name type="scientific">Ixodes persulcatus</name>
    <name type="common">Taiga tick</name>
    <dbReference type="NCBI Taxonomy" id="34615"/>
    <lineage>
        <taxon>Eukaryota</taxon>
        <taxon>Metazoa</taxon>
        <taxon>Ecdysozoa</taxon>
        <taxon>Arthropoda</taxon>
        <taxon>Chelicerata</taxon>
        <taxon>Arachnida</taxon>
        <taxon>Acari</taxon>
        <taxon>Parasitiformes</taxon>
        <taxon>Ixodida</taxon>
        <taxon>Ixodoidea</taxon>
        <taxon>Ixodidae</taxon>
        <taxon>Ixodinae</taxon>
        <taxon>Ixodes</taxon>
    </lineage>
</organism>
<gene>
    <name evidence="1" type="ORF">HPB47_012324</name>
</gene>
<dbReference type="EMBL" id="JABSTQ010011513">
    <property type="protein sequence ID" value="KAG0410554.1"/>
    <property type="molecule type" value="Genomic_DNA"/>
</dbReference>
<dbReference type="Proteomes" id="UP000805193">
    <property type="component" value="Unassembled WGS sequence"/>
</dbReference>
<proteinExistence type="predicted"/>
<comment type="caution">
    <text evidence="1">The sequence shown here is derived from an EMBL/GenBank/DDBJ whole genome shotgun (WGS) entry which is preliminary data.</text>
</comment>
<accession>A0AC60NTU1</accession>
<protein>
    <submittedName>
        <fullName evidence="1">Uncharacterized protein</fullName>
    </submittedName>
</protein>
<evidence type="ECO:0000313" key="1">
    <source>
        <dbReference type="EMBL" id="KAG0410554.1"/>
    </source>
</evidence>
<sequence>MNITVTPRTRIWRESDRKGGDVSRAEGSKNFEEGRKAPREPRRKGPKERELPRDDIKIIMRPRNGLNLRKCSPAEILNGVRRAAGMEASQAEHNVLRINAVLSAQEKTRGLRELRSLRTTGGRMPEGSGNPTKSLSQVWTEYPKIGSPV</sequence>
<reference evidence="1 2" key="1">
    <citation type="journal article" date="2020" name="Cell">
        <title>Large-Scale Comparative Analyses of Tick Genomes Elucidate Their Genetic Diversity and Vector Capacities.</title>
        <authorList>
            <consortium name="Tick Genome and Microbiome Consortium (TIGMIC)"/>
            <person name="Jia N."/>
            <person name="Wang J."/>
            <person name="Shi W."/>
            <person name="Du L."/>
            <person name="Sun Y."/>
            <person name="Zhan W."/>
            <person name="Jiang J.F."/>
            <person name="Wang Q."/>
            <person name="Zhang B."/>
            <person name="Ji P."/>
            <person name="Bell-Sakyi L."/>
            <person name="Cui X.M."/>
            <person name="Yuan T.T."/>
            <person name="Jiang B.G."/>
            <person name="Yang W.F."/>
            <person name="Lam T.T."/>
            <person name="Chang Q.C."/>
            <person name="Ding S.J."/>
            <person name="Wang X.J."/>
            <person name="Zhu J.G."/>
            <person name="Ruan X.D."/>
            <person name="Zhao L."/>
            <person name="Wei J.T."/>
            <person name="Ye R.Z."/>
            <person name="Que T.C."/>
            <person name="Du C.H."/>
            <person name="Zhou Y.H."/>
            <person name="Cheng J.X."/>
            <person name="Dai P.F."/>
            <person name="Guo W.B."/>
            <person name="Han X.H."/>
            <person name="Huang E.J."/>
            <person name="Li L.F."/>
            <person name="Wei W."/>
            <person name="Gao Y.C."/>
            <person name="Liu J.Z."/>
            <person name="Shao H.Z."/>
            <person name="Wang X."/>
            <person name="Wang C.C."/>
            <person name="Yang T.C."/>
            <person name="Huo Q.B."/>
            <person name="Li W."/>
            <person name="Chen H.Y."/>
            <person name="Chen S.E."/>
            <person name="Zhou L.G."/>
            <person name="Ni X.B."/>
            <person name="Tian J.H."/>
            <person name="Sheng Y."/>
            <person name="Liu T."/>
            <person name="Pan Y.S."/>
            <person name="Xia L.Y."/>
            <person name="Li J."/>
            <person name="Zhao F."/>
            <person name="Cao W.C."/>
        </authorList>
    </citation>
    <scope>NUCLEOTIDE SEQUENCE [LARGE SCALE GENOMIC DNA]</scope>
    <source>
        <strain evidence="1">Iper-2018</strain>
    </source>
</reference>
<keyword evidence="2" id="KW-1185">Reference proteome</keyword>
<name>A0AC60NTU1_IXOPE</name>
<evidence type="ECO:0000313" key="2">
    <source>
        <dbReference type="Proteomes" id="UP000805193"/>
    </source>
</evidence>